<dbReference type="OrthoDB" id="10540008at2759"/>
<keyword evidence="2" id="KW-0472">Membrane</keyword>
<evidence type="ECO:0000256" key="2">
    <source>
        <dbReference type="SAM" id="Phobius"/>
    </source>
</evidence>
<dbReference type="AlphaFoldDB" id="A0A8B7ZV77"/>
<dbReference type="GeneID" id="110989143"/>
<dbReference type="OMA" id="NCESAEV"/>
<dbReference type="RefSeq" id="XP_022108992.1">
    <property type="nucleotide sequence ID" value="XM_022253300.1"/>
</dbReference>
<evidence type="ECO:0000313" key="3">
    <source>
        <dbReference type="Proteomes" id="UP000694845"/>
    </source>
</evidence>
<protein>
    <submittedName>
        <fullName evidence="4">Uncharacterized protein LOC110989143 isoform X1</fullName>
    </submittedName>
</protein>
<dbReference type="KEGG" id="aplc:110989143"/>
<keyword evidence="3" id="KW-1185">Reference proteome</keyword>
<sequence>MSVNFWNCESAEVSSNLISLVWSYSWVCATMNPVVVAVTVGLSLVCLTGQFGTEASAAAIIVTPPGVCVSPGEYFQLKWTAKRAHPTDSLQVHCERQNGERITIDGPSSNFTTASTRCCDAETACVLETTLTGVASGDSGFYWCVASTDGEATLHSASNVPKAYIWVSNVTVFSLSEHNKLITPGLSESITFELKCDFSGFFEVWADLENGESRQLEHIWEWEDRSSDGAPFIQGKAGQRPVLVFPSPRCRDQGLYRITYRASRFYKPVKTVRYLRITVNDTCSELDKKIKTSPTTSSKITTNDAVSKNERYSPANDSATRCDASQRDNSETKGYIFGLGIAALLLVLLLLACGYLFYQNRRLKAVGMGQSDTNDETVMEPLNVQ</sequence>
<keyword evidence="2" id="KW-0812">Transmembrane</keyword>
<accession>A0A8B7ZV77</accession>
<organism evidence="3 4">
    <name type="scientific">Acanthaster planci</name>
    <name type="common">Crown-of-thorns starfish</name>
    <dbReference type="NCBI Taxonomy" id="133434"/>
    <lineage>
        <taxon>Eukaryota</taxon>
        <taxon>Metazoa</taxon>
        <taxon>Echinodermata</taxon>
        <taxon>Eleutherozoa</taxon>
        <taxon>Asterozoa</taxon>
        <taxon>Asteroidea</taxon>
        <taxon>Valvatacea</taxon>
        <taxon>Valvatida</taxon>
        <taxon>Acanthasteridae</taxon>
        <taxon>Acanthaster</taxon>
    </lineage>
</organism>
<feature type="region of interest" description="Disordered" evidence="1">
    <location>
        <begin position="294"/>
        <end position="325"/>
    </location>
</feature>
<feature type="transmembrane region" description="Helical" evidence="2">
    <location>
        <begin position="335"/>
        <end position="358"/>
    </location>
</feature>
<name>A0A8B7ZV77_ACAPL</name>
<keyword evidence="2" id="KW-1133">Transmembrane helix</keyword>
<reference evidence="4" key="1">
    <citation type="submission" date="2025-08" db="UniProtKB">
        <authorList>
            <consortium name="RefSeq"/>
        </authorList>
    </citation>
    <scope>IDENTIFICATION</scope>
</reference>
<evidence type="ECO:0000313" key="4">
    <source>
        <dbReference type="RefSeq" id="XP_022108992.1"/>
    </source>
</evidence>
<dbReference type="Proteomes" id="UP000694845">
    <property type="component" value="Unplaced"/>
</dbReference>
<gene>
    <name evidence="4" type="primary">LOC110989143</name>
</gene>
<proteinExistence type="predicted"/>
<evidence type="ECO:0000256" key="1">
    <source>
        <dbReference type="SAM" id="MobiDB-lite"/>
    </source>
</evidence>